<organism evidence="18 19">
    <name type="scientific">Candidatus Kirkpatrickella diaphorinae</name>
    <dbReference type="NCBI Taxonomy" id="2984322"/>
    <lineage>
        <taxon>Bacteria</taxon>
        <taxon>Pseudomonadati</taxon>
        <taxon>Pseudomonadota</taxon>
        <taxon>Alphaproteobacteria</taxon>
        <taxon>Acetobacterales</taxon>
        <taxon>Acetobacteraceae</taxon>
        <taxon>Candidatus Kirkpatrickella</taxon>
    </lineage>
</organism>
<accession>A0ABY6GMM2</accession>
<comment type="subunit">
    <text evidence="3">Heterooctamer of two A chains, two B chains, two C chains and two D chains.</text>
</comment>
<comment type="similarity">
    <text evidence="2">Belongs to the cytochrome c oxidase bacterial subunit 4 family.</text>
</comment>
<sequence>MTPEERTAGRDYLIGFLAAIILTVIPFSLLWRDALKGRDLLIAIAACGVIQVCVHFRYFLHVDFKRAHRDDLQLVLFTGLIVFLMVGGTIWVIGNEVHMMSGDLAHP</sequence>
<evidence type="ECO:0000313" key="18">
    <source>
        <dbReference type="EMBL" id="UYH52021.1"/>
    </source>
</evidence>
<dbReference type="PANTHER" id="PTHR36835">
    <property type="entry name" value="CYTOCHROME BO(3) UBIQUINOL OXIDASE SUBUNIT 4"/>
    <property type="match status" value="1"/>
</dbReference>
<evidence type="ECO:0000256" key="5">
    <source>
        <dbReference type="ARBA" id="ARBA00022448"/>
    </source>
</evidence>
<evidence type="ECO:0000256" key="13">
    <source>
        <dbReference type="ARBA" id="ARBA00030071"/>
    </source>
</evidence>
<evidence type="ECO:0000256" key="9">
    <source>
        <dbReference type="ARBA" id="ARBA00022989"/>
    </source>
</evidence>
<dbReference type="EMBL" id="CP107052">
    <property type="protein sequence ID" value="UYH52021.1"/>
    <property type="molecule type" value="Genomic_DNA"/>
</dbReference>
<evidence type="ECO:0000256" key="4">
    <source>
        <dbReference type="ARBA" id="ARBA00014689"/>
    </source>
</evidence>
<evidence type="ECO:0000256" key="3">
    <source>
        <dbReference type="ARBA" id="ARBA00011700"/>
    </source>
</evidence>
<evidence type="ECO:0000313" key="19">
    <source>
        <dbReference type="Proteomes" id="UP001163831"/>
    </source>
</evidence>
<dbReference type="Pfam" id="PF03626">
    <property type="entry name" value="COX4_pro"/>
    <property type="match status" value="1"/>
</dbReference>
<evidence type="ECO:0000256" key="2">
    <source>
        <dbReference type="ARBA" id="ARBA00008079"/>
    </source>
</evidence>
<evidence type="ECO:0000256" key="10">
    <source>
        <dbReference type="ARBA" id="ARBA00023002"/>
    </source>
</evidence>
<reference evidence="18" key="1">
    <citation type="submission" date="2022-10" db="EMBL/GenBank/DDBJ databases">
        <title>Candidatus Kirkpatrella diaphorinas gen. nov., sp. nov., an uncultured endosymbiont identified in a population of Diaphorina citri from Hawaii.</title>
        <authorList>
            <person name="Henry E.M."/>
            <person name="Carlson C.R."/>
            <person name="Kuo Y.-W."/>
        </authorList>
    </citation>
    <scope>NUCLEOTIDE SEQUENCE</scope>
    <source>
        <strain evidence="18">CADCRV1</strain>
    </source>
</reference>
<protein>
    <recommendedName>
        <fullName evidence="4">Cytochrome bo(3) ubiquinol oxidase subunit 4</fullName>
    </recommendedName>
    <alternativeName>
        <fullName evidence="16">Cytochrome o ubiquinol oxidase subunit 4</fullName>
    </alternativeName>
    <alternativeName>
        <fullName evidence="13">Oxidase bo(3) subunit 4</fullName>
    </alternativeName>
    <alternativeName>
        <fullName evidence="14">Ubiquinol oxidase polypeptide IV</fullName>
    </alternativeName>
    <alternativeName>
        <fullName evidence="15">Ubiquinol oxidase subunit 4</fullName>
    </alternativeName>
</protein>
<dbReference type="RefSeq" id="WP_319807616.1">
    <property type="nucleotide sequence ID" value="NZ_CP107052.1"/>
</dbReference>
<evidence type="ECO:0000256" key="6">
    <source>
        <dbReference type="ARBA" id="ARBA00022475"/>
    </source>
</evidence>
<dbReference type="InterPro" id="IPR014210">
    <property type="entry name" value="Cyt_o_ubiqinol_oxidase_su4"/>
</dbReference>
<feature type="transmembrane region" description="Helical" evidence="17">
    <location>
        <begin position="12"/>
        <end position="29"/>
    </location>
</feature>
<keyword evidence="8" id="KW-0249">Electron transport</keyword>
<keyword evidence="19" id="KW-1185">Reference proteome</keyword>
<evidence type="ECO:0000256" key="14">
    <source>
        <dbReference type="ARBA" id="ARBA00030211"/>
    </source>
</evidence>
<keyword evidence="11 17" id="KW-0472">Membrane</keyword>
<keyword evidence="7 17" id="KW-0812">Transmembrane</keyword>
<dbReference type="NCBIfam" id="TIGR02847">
    <property type="entry name" value="CyoD"/>
    <property type="match status" value="1"/>
</dbReference>
<evidence type="ECO:0000256" key="17">
    <source>
        <dbReference type="SAM" id="Phobius"/>
    </source>
</evidence>
<keyword evidence="6" id="KW-1003">Cell membrane</keyword>
<dbReference type="InterPro" id="IPR005171">
    <property type="entry name" value="Cyt_c_oxidase_su4_prok"/>
</dbReference>
<feature type="transmembrane region" description="Helical" evidence="17">
    <location>
        <begin position="72"/>
        <end position="94"/>
    </location>
</feature>
<dbReference type="InterPro" id="IPR050968">
    <property type="entry name" value="Cytochrome_c_oxidase_bac_sub4"/>
</dbReference>
<evidence type="ECO:0000256" key="11">
    <source>
        <dbReference type="ARBA" id="ARBA00023136"/>
    </source>
</evidence>
<dbReference type="Proteomes" id="UP001163831">
    <property type="component" value="Chromosome"/>
</dbReference>
<keyword evidence="5" id="KW-0813">Transport</keyword>
<evidence type="ECO:0000256" key="1">
    <source>
        <dbReference type="ARBA" id="ARBA00004651"/>
    </source>
</evidence>
<name>A0ABY6GMM2_9PROT</name>
<comment type="function">
    <text evidence="12">Cytochrome bo(3) ubiquinol terminal oxidase is the component of the aerobic respiratory chain of E.coli that predominates when cells are grown at high aeration. Has proton pump activity across the membrane in addition to electron transfer, pumping 2 protons/electron.</text>
</comment>
<feature type="transmembrane region" description="Helical" evidence="17">
    <location>
        <begin position="41"/>
        <end position="60"/>
    </location>
</feature>
<gene>
    <name evidence="18" type="primary">cyoD</name>
    <name evidence="18" type="ORF">N5W20_03950</name>
</gene>
<keyword evidence="10" id="KW-0560">Oxidoreductase</keyword>
<evidence type="ECO:0000256" key="12">
    <source>
        <dbReference type="ARBA" id="ARBA00025694"/>
    </source>
</evidence>
<evidence type="ECO:0000256" key="7">
    <source>
        <dbReference type="ARBA" id="ARBA00022692"/>
    </source>
</evidence>
<proteinExistence type="inferred from homology"/>
<evidence type="ECO:0000256" key="8">
    <source>
        <dbReference type="ARBA" id="ARBA00022982"/>
    </source>
</evidence>
<comment type="subcellular location">
    <subcellularLocation>
        <location evidence="1">Cell membrane</location>
        <topology evidence="1">Multi-pass membrane protein</topology>
    </subcellularLocation>
</comment>
<evidence type="ECO:0000256" key="15">
    <source>
        <dbReference type="ARBA" id="ARBA00031887"/>
    </source>
</evidence>
<dbReference type="PANTHER" id="PTHR36835:SF1">
    <property type="entry name" value="CYTOCHROME BO(3) UBIQUINOL OXIDASE SUBUNIT 4"/>
    <property type="match status" value="1"/>
</dbReference>
<keyword evidence="9 17" id="KW-1133">Transmembrane helix</keyword>
<evidence type="ECO:0000256" key="16">
    <source>
        <dbReference type="ARBA" id="ARBA00032185"/>
    </source>
</evidence>